<dbReference type="Proteomes" id="UP000441032">
    <property type="component" value="Unassembled WGS sequence"/>
</dbReference>
<reference evidence="2 3" key="1">
    <citation type="submission" date="2019-11" db="EMBL/GenBank/DDBJ databases">
        <title>Phenotypic characterization of an OXA-22 and OXA-60 co-producing Ralstonia pickettii clinical strain.</title>
        <authorList>
            <person name="He F."/>
        </authorList>
    </citation>
    <scope>NUCLEOTIDE SEQUENCE [LARGE SCALE GENOMIC DNA]</scope>
    <source>
        <strain evidence="2 3">PSLESD1</strain>
    </source>
</reference>
<protein>
    <submittedName>
        <fullName evidence="2">TraB/GumN family protein</fullName>
    </submittedName>
</protein>
<keyword evidence="1" id="KW-0732">Signal</keyword>
<sequence length="344" mass="37353">MARNRTTWRALAAALFFFLSAGVGTAVAQDTTPAQAQAPAPAPNCPPPASSFIPKDGWAAAAQRATDHGLLWRIEKSGHTSWLYGTIHVARADWMLPGSTVRSALQQVDSIALELDLLDKDADRKPLTAQNSAEDRRLLTGRRGERFNKLLSAACLPDTALTQIRKFQPTMQLASLAVLGVRTDGLYPDFGIDLFLTAYAKSVHLPIVPLETLAQQVRVLNEIVPKNEVAQQFDTVLDAIESGEARTQTLTLANAWADSDISTLEHYPQWCDCLKTASDKRAFQRLVTNRNRAMAENIARVHNSGQRVFGAVGALHMIGPNGIPALLAARGYTVTPVLPAATSR</sequence>
<proteinExistence type="predicted"/>
<feature type="signal peptide" evidence="1">
    <location>
        <begin position="1"/>
        <end position="28"/>
    </location>
</feature>
<dbReference type="Pfam" id="PF01963">
    <property type="entry name" value="TraB_PrgY_gumN"/>
    <property type="match status" value="1"/>
</dbReference>
<dbReference type="InterPro" id="IPR002816">
    <property type="entry name" value="TraB/PrgY/GumN_fam"/>
</dbReference>
<dbReference type="SUPFAM" id="SSF159501">
    <property type="entry name" value="EreA/ChaN-like"/>
    <property type="match status" value="1"/>
</dbReference>
<comment type="caution">
    <text evidence="2">The sequence shown here is derived from an EMBL/GenBank/DDBJ whole genome shotgun (WGS) entry which is preliminary data.</text>
</comment>
<dbReference type="PANTHER" id="PTHR40590:SF1">
    <property type="entry name" value="CYTOPLASMIC PROTEIN"/>
    <property type="match status" value="1"/>
</dbReference>
<evidence type="ECO:0000256" key="1">
    <source>
        <dbReference type="SAM" id="SignalP"/>
    </source>
</evidence>
<gene>
    <name evidence="2" type="ORF">GJQ57_03620</name>
</gene>
<evidence type="ECO:0000313" key="3">
    <source>
        <dbReference type="Proteomes" id="UP000441032"/>
    </source>
</evidence>
<dbReference type="RefSeq" id="WP_154205763.1">
    <property type="nucleotide sequence ID" value="NZ_WJYN01000001.1"/>
</dbReference>
<accession>A0A7X2HKS7</accession>
<dbReference type="InterPro" id="IPR047111">
    <property type="entry name" value="YbaP-like"/>
</dbReference>
<organism evidence="2 3">
    <name type="scientific">Ralstonia pickettii</name>
    <name type="common">Burkholderia pickettii</name>
    <dbReference type="NCBI Taxonomy" id="329"/>
    <lineage>
        <taxon>Bacteria</taxon>
        <taxon>Pseudomonadati</taxon>
        <taxon>Pseudomonadota</taxon>
        <taxon>Betaproteobacteria</taxon>
        <taxon>Burkholderiales</taxon>
        <taxon>Burkholderiaceae</taxon>
        <taxon>Ralstonia</taxon>
    </lineage>
</organism>
<feature type="chain" id="PRO_5031089399" evidence="1">
    <location>
        <begin position="29"/>
        <end position="344"/>
    </location>
</feature>
<dbReference type="EMBL" id="WJYN01000001">
    <property type="protein sequence ID" value="MRS97739.1"/>
    <property type="molecule type" value="Genomic_DNA"/>
</dbReference>
<dbReference type="CDD" id="cd14789">
    <property type="entry name" value="Tiki"/>
    <property type="match status" value="1"/>
</dbReference>
<dbReference type="AlphaFoldDB" id="A0A7X2HKS7"/>
<dbReference type="PANTHER" id="PTHR40590">
    <property type="entry name" value="CYTOPLASMIC PROTEIN-RELATED"/>
    <property type="match status" value="1"/>
</dbReference>
<name>A0A7X2HKS7_RALPI</name>
<evidence type="ECO:0000313" key="2">
    <source>
        <dbReference type="EMBL" id="MRS97739.1"/>
    </source>
</evidence>